<keyword evidence="3" id="KW-1185">Reference proteome</keyword>
<accession>A0A7I8JN13</accession>
<proteinExistence type="predicted"/>
<feature type="region of interest" description="Disordered" evidence="1">
    <location>
        <begin position="1"/>
        <end position="73"/>
    </location>
</feature>
<evidence type="ECO:0000313" key="3">
    <source>
        <dbReference type="Proteomes" id="UP001189122"/>
    </source>
</evidence>
<name>A0A7I8JN13_SPIIN</name>
<organism evidence="2">
    <name type="scientific">Spirodela intermedia</name>
    <name type="common">Intermediate duckweed</name>
    <dbReference type="NCBI Taxonomy" id="51605"/>
    <lineage>
        <taxon>Eukaryota</taxon>
        <taxon>Viridiplantae</taxon>
        <taxon>Streptophyta</taxon>
        <taxon>Embryophyta</taxon>
        <taxon>Tracheophyta</taxon>
        <taxon>Spermatophyta</taxon>
        <taxon>Magnoliopsida</taxon>
        <taxon>Liliopsida</taxon>
        <taxon>Araceae</taxon>
        <taxon>Lemnoideae</taxon>
        <taxon>Spirodela</taxon>
    </lineage>
</organism>
<reference evidence="2 3" key="1">
    <citation type="submission" date="2019-12" db="EMBL/GenBank/DDBJ databases">
        <authorList>
            <person name="Scholz U."/>
            <person name="Mascher M."/>
            <person name="Fiebig A."/>
        </authorList>
    </citation>
    <scope>NUCLEOTIDE SEQUENCE</scope>
</reference>
<evidence type="ECO:0000313" key="2">
    <source>
        <dbReference type="EMBL" id="CAA2632343.1"/>
    </source>
</evidence>
<dbReference type="EMBL" id="CACRZD030000015">
    <property type="protein sequence ID" value="CAA6671557.1"/>
    <property type="molecule type" value="Genomic_DNA"/>
</dbReference>
<evidence type="ECO:0000256" key="1">
    <source>
        <dbReference type="SAM" id="MobiDB-lite"/>
    </source>
</evidence>
<feature type="compositionally biased region" description="Basic and acidic residues" evidence="1">
    <location>
        <begin position="33"/>
        <end position="42"/>
    </location>
</feature>
<dbReference type="Proteomes" id="UP001189122">
    <property type="component" value="Unassembled WGS sequence"/>
</dbReference>
<dbReference type="PANTHER" id="PTHR36012:SF2">
    <property type="entry name" value="OS08G0385000 PROTEIN"/>
    <property type="match status" value="1"/>
</dbReference>
<protein>
    <submittedName>
        <fullName evidence="2">Uncharacterized protein</fullName>
    </submittedName>
</protein>
<dbReference type="PANTHER" id="PTHR36012">
    <property type="entry name" value="OS01G0654400 PROTEIN"/>
    <property type="match status" value="1"/>
</dbReference>
<dbReference type="AlphaFoldDB" id="A0A7I8JN13"/>
<gene>
    <name evidence="2" type="ORF">SI7747_15017965</name>
</gene>
<sequence length="103" mass="11390">MSGAQGAQPMGSPTATTYESVEGGDNRTAMGLKSREDEGEYRWRRRRIKPSSPPARAGPCSARARRRTSRTSASLAPAEWPRFLCVIKKPVQATVSLPCKWRK</sequence>
<dbReference type="EMBL" id="LR743602">
    <property type="protein sequence ID" value="CAA2632343.1"/>
    <property type="molecule type" value="Genomic_DNA"/>
</dbReference>